<dbReference type="RefSeq" id="XP_075089522.1">
    <property type="nucleotide sequence ID" value="XM_075233421.1"/>
</dbReference>
<evidence type="ECO:0000313" key="1">
    <source>
        <dbReference type="Proteomes" id="UP000790787"/>
    </source>
</evidence>
<sequence>MAMSQRVLVSPEDDKDCGWYARVVAAPTVGLVGENNVPFPQKWNFAPTMGVVEDISNFCGWVDKLLKTAPIDGRSWKTLSNRYGWKVKTHGFAIRGVTAEAVADSRVSSGTRTPSGTHISLERAREIVLSSSSAKRKTIEEEDSKEEEDGGSLVTRPRARRHIVSDDEAEVSPRLSVPLIEPVETQ</sequence>
<accession>A0AC58SX29</accession>
<protein>
    <submittedName>
        <fullName evidence="2">Uncharacterized protein LOC107822373 isoform X2</fullName>
    </submittedName>
</protein>
<gene>
    <name evidence="2" type="primary">LOC107822373</name>
</gene>
<reference evidence="2" key="2">
    <citation type="submission" date="2025-08" db="UniProtKB">
        <authorList>
            <consortium name="RefSeq"/>
        </authorList>
    </citation>
    <scope>IDENTIFICATION</scope>
    <source>
        <tissue evidence="2">Leaf</tissue>
    </source>
</reference>
<keyword evidence="1" id="KW-1185">Reference proteome</keyword>
<organism evidence="1 2">
    <name type="scientific">Nicotiana tabacum</name>
    <name type="common">Common tobacco</name>
    <dbReference type="NCBI Taxonomy" id="4097"/>
    <lineage>
        <taxon>Eukaryota</taxon>
        <taxon>Viridiplantae</taxon>
        <taxon>Streptophyta</taxon>
        <taxon>Embryophyta</taxon>
        <taxon>Tracheophyta</taxon>
        <taxon>Spermatophyta</taxon>
        <taxon>Magnoliopsida</taxon>
        <taxon>eudicotyledons</taxon>
        <taxon>Gunneridae</taxon>
        <taxon>Pentapetalae</taxon>
        <taxon>asterids</taxon>
        <taxon>lamiids</taxon>
        <taxon>Solanales</taxon>
        <taxon>Solanaceae</taxon>
        <taxon>Nicotianoideae</taxon>
        <taxon>Nicotianeae</taxon>
        <taxon>Nicotiana</taxon>
    </lineage>
</organism>
<evidence type="ECO:0000313" key="2">
    <source>
        <dbReference type="RefSeq" id="XP_075089522.1"/>
    </source>
</evidence>
<name>A0AC58SX29_TOBAC</name>
<proteinExistence type="predicted"/>
<dbReference type="Proteomes" id="UP000790787">
    <property type="component" value="Chromosome 16"/>
</dbReference>
<reference evidence="1" key="1">
    <citation type="journal article" date="2014" name="Nat. Commun.">
        <title>The tobacco genome sequence and its comparison with those of tomato and potato.</title>
        <authorList>
            <person name="Sierro N."/>
            <person name="Battey J.N."/>
            <person name="Ouadi S."/>
            <person name="Bakaher N."/>
            <person name="Bovet L."/>
            <person name="Willig A."/>
            <person name="Goepfert S."/>
            <person name="Peitsch M.C."/>
            <person name="Ivanov N.V."/>
        </authorList>
    </citation>
    <scope>NUCLEOTIDE SEQUENCE [LARGE SCALE GENOMIC DNA]</scope>
</reference>